<dbReference type="InterPro" id="IPR000073">
    <property type="entry name" value="AB_hydrolase_1"/>
</dbReference>
<keyword evidence="2" id="KW-0378">Hydrolase</keyword>
<dbReference type="Proteomes" id="UP000749040">
    <property type="component" value="Unassembled WGS sequence"/>
</dbReference>
<sequence>MSAATATGTTGVRDLIASFPAAGAGGSTLGNLEKLAARRGMAYTALPNPPSTQALTSGGWQEACTEQLRRAAGRSGADRVVLVGHCMGGLSALRLHDGLTERLALSVALLVINAPCPDPEGRIPTMSHYSDAQVAAALAHDGFPQDLLDDEDMLAEIADGIRRDAVVADHLAEWVAAAGPLGTLHVLSTRGDVFIPPENVVGWRHRVAGEFHLTVADGGHSLDETVIGVLERSLEACLAAVAEPPPVRPHAAPTTPEAE</sequence>
<dbReference type="GO" id="GO:0016787">
    <property type="term" value="F:hydrolase activity"/>
    <property type="evidence" value="ECO:0007669"/>
    <property type="project" value="UniProtKB-KW"/>
</dbReference>
<organism evidence="2 3">
    <name type="scientific">Actinacidiphila acididurans</name>
    <dbReference type="NCBI Taxonomy" id="2784346"/>
    <lineage>
        <taxon>Bacteria</taxon>
        <taxon>Bacillati</taxon>
        <taxon>Actinomycetota</taxon>
        <taxon>Actinomycetes</taxon>
        <taxon>Kitasatosporales</taxon>
        <taxon>Streptomycetaceae</taxon>
        <taxon>Actinacidiphila</taxon>
    </lineage>
</organism>
<evidence type="ECO:0000259" key="1">
    <source>
        <dbReference type="Pfam" id="PF12697"/>
    </source>
</evidence>
<dbReference type="InterPro" id="IPR012223">
    <property type="entry name" value="TEII"/>
</dbReference>
<feature type="domain" description="AB hydrolase-1" evidence="1">
    <location>
        <begin position="47"/>
        <end position="222"/>
    </location>
</feature>
<keyword evidence="3" id="KW-1185">Reference proteome</keyword>
<dbReference type="RefSeq" id="WP_205358701.1">
    <property type="nucleotide sequence ID" value="NZ_JADKYB010000010.1"/>
</dbReference>
<evidence type="ECO:0000313" key="2">
    <source>
        <dbReference type="EMBL" id="MBM9506836.1"/>
    </source>
</evidence>
<dbReference type="EMBL" id="JADKYB010000010">
    <property type="protein sequence ID" value="MBM9506836.1"/>
    <property type="molecule type" value="Genomic_DNA"/>
</dbReference>
<dbReference type="InterPro" id="IPR029058">
    <property type="entry name" value="AB_hydrolase_fold"/>
</dbReference>
<reference evidence="2 3" key="1">
    <citation type="submission" date="2021-01" db="EMBL/GenBank/DDBJ databases">
        <title>Streptomyces acididurans sp. nov., isolated from a peat swamp forest soil.</title>
        <authorList>
            <person name="Chantavorakit T."/>
            <person name="Duangmal K."/>
        </authorList>
    </citation>
    <scope>NUCLEOTIDE SEQUENCE [LARGE SCALE GENOMIC DNA]</scope>
    <source>
        <strain evidence="2 3">KK5PA1</strain>
    </source>
</reference>
<name>A0ABS2TV34_9ACTN</name>
<dbReference type="SUPFAM" id="SSF53474">
    <property type="entry name" value="alpha/beta-Hydrolases"/>
    <property type="match status" value="1"/>
</dbReference>
<protein>
    <submittedName>
        <fullName evidence="2">Alpha/beta fold hydrolase</fullName>
    </submittedName>
</protein>
<evidence type="ECO:0000313" key="3">
    <source>
        <dbReference type="Proteomes" id="UP000749040"/>
    </source>
</evidence>
<accession>A0ABS2TV34</accession>
<proteinExistence type="predicted"/>
<gene>
    <name evidence="2" type="ORF">ITX44_20260</name>
</gene>
<dbReference type="PANTHER" id="PTHR11487">
    <property type="entry name" value="THIOESTERASE"/>
    <property type="match status" value="1"/>
</dbReference>
<dbReference type="PANTHER" id="PTHR11487:SF0">
    <property type="entry name" value="S-ACYL FATTY ACID SYNTHASE THIOESTERASE, MEDIUM CHAIN"/>
    <property type="match status" value="1"/>
</dbReference>
<comment type="caution">
    <text evidence="2">The sequence shown here is derived from an EMBL/GenBank/DDBJ whole genome shotgun (WGS) entry which is preliminary data.</text>
</comment>
<dbReference type="Pfam" id="PF12697">
    <property type="entry name" value="Abhydrolase_6"/>
    <property type="match status" value="1"/>
</dbReference>
<dbReference type="Gene3D" id="3.40.50.1820">
    <property type="entry name" value="alpha/beta hydrolase"/>
    <property type="match status" value="1"/>
</dbReference>